<keyword evidence="4 7" id="KW-0472">Membrane</keyword>
<accession>A0A1D9QM96</accession>
<evidence type="ECO:0000256" key="5">
    <source>
        <dbReference type="ARBA" id="ARBA00038359"/>
    </source>
</evidence>
<comment type="subcellular location">
    <subcellularLocation>
        <location evidence="1">Membrane</location>
        <topology evidence="1">Multi-pass membrane protein</topology>
    </subcellularLocation>
</comment>
<dbReference type="VEuPathDB" id="FungiDB:sscle_16g107690"/>
<evidence type="ECO:0000259" key="8">
    <source>
        <dbReference type="Pfam" id="PF20684"/>
    </source>
</evidence>
<evidence type="ECO:0000256" key="3">
    <source>
        <dbReference type="ARBA" id="ARBA00022989"/>
    </source>
</evidence>
<dbReference type="InterPro" id="IPR052337">
    <property type="entry name" value="SAT4-like"/>
</dbReference>
<feature type="transmembrane region" description="Helical" evidence="7">
    <location>
        <begin position="42"/>
        <end position="62"/>
    </location>
</feature>
<organism evidence="9 10">
    <name type="scientific">Sclerotinia sclerotiorum (strain ATCC 18683 / 1980 / Ss-1)</name>
    <name type="common">White mold</name>
    <name type="synonym">Whetzelinia sclerotiorum</name>
    <dbReference type="NCBI Taxonomy" id="665079"/>
    <lineage>
        <taxon>Eukaryota</taxon>
        <taxon>Fungi</taxon>
        <taxon>Dikarya</taxon>
        <taxon>Ascomycota</taxon>
        <taxon>Pezizomycotina</taxon>
        <taxon>Leotiomycetes</taxon>
        <taxon>Helotiales</taxon>
        <taxon>Sclerotiniaceae</taxon>
        <taxon>Sclerotinia</taxon>
    </lineage>
</organism>
<sequence length="473" mass="53938">MSNSKLVVEAWTCWAIAVIFITIRIFARLWKLGWRELKLDDGLMFCALFVYTAEATSSYFLVARWLGYSNSGMTDEERQTLDPNSLEWLYRVNGAKTHIWDWVTYVSLMWLLKACWITYYARLISAAEKRSLRRITVGYVVLGLTYLSAILAVLCKCLPLKKQWQIYPDPGNLCYPGNSNFQMAFIMSINTLTHMYIMVIPLPTIISTKGMLPFQKIFLLVLYSGGFLVTIFGILRCVSLLTALGTTTSAGEWSLRESFLAVLVTNLPIVAPIIKRYSQQARSQSTKISSHRGTSSFNDSTDLELNDLKAHHDRSRSRGKRQSLISRIKEVGPREWDDDEVIMVPKPTRGRFGSRTKSPSPSEDVRNEDMQTHTHKSEQRNYKENNSLSVLHLEGLNNLDLVPKKEKSNMRTTIEAGWGAGNQNRWNWNREERGNEEEEEEGDVAEGTIRVVREFRFTNTATVGFGGPFVAGR</sequence>
<dbReference type="OrthoDB" id="2988756at2759"/>
<comment type="similarity">
    <text evidence="5">Belongs to the SAT4 family.</text>
</comment>
<feature type="transmembrane region" description="Helical" evidence="7">
    <location>
        <begin position="253"/>
        <end position="274"/>
    </location>
</feature>
<feature type="region of interest" description="Disordered" evidence="6">
    <location>
        <begin position="345"/>
        <end position="384"/>
    </location>
</feature>
<feature type="transmembrane region" description="Helical" evidence="7">
    <location>
        <begin position="136"/>
        <end position="161"/>
    </location>
</feature>
<dbReference type="InterPro" id="IPR049326">
    <property type="entry name" value="Rhodopsin_dom_fungi"/>
</dbReference>
<protein>
    <recommendedName>
        <fullName evidence="8">Rhodopsin domain-containing protein</fullName>
    </recommendedName>
</protein>
<dbReference type="AlphaFoldDB" id="A0A1D9QM96"/>
<dbReference type="PANTHER" id="PTHR33048:SF2">
    <property type="entry name" value="SRPK"/>
    <property type="match status" value="1"/>
</dbReference>
<feature type="transmembrane region" description="Helical" evidence="7">
    <location>
        <begin position="102"/>
        <end position="124"/>
    </location>
</feature>
<evidence type="ECO:0000313" key="10">
    <source>
        <dbReference type="Proteomes" id="UP000177798"/>
    </source>
</evidence>
<proteinExistence type="inferred from homology"/>
<dbReference type="PANTHER" id="PTHR33048">
    <property type="entry name" value="PTH11-LIKE INTEGRAL MEMBRANE PROTEIN (AFU_ORTHOLOGUE AFUA_5G11245)"/>
    <property type="match status" value="1"/>
</dbReference>
<evidence type="ECO:0000256" key="4">
    <source>
        <dbReference type="ARBA" id="ARBA00023136"/>
    </source>
</evidence>
<evidence type="ECO:0000256" key="7">
    <source>
        <dbReference type="SAM" id="Phobius"/>
    </source>
</evidence>
<keyword evidence="2 7" id="KW-0812">Transmembrane</keyword>
<feature type="transmembrane region" description="Helical" evidence="7">
    <location>
        <begin position="6"/>
        <end position="30"/>
    </location>
</feature>
<reference evidence="10" key="1">
    <citation type="journal article" date="2017" name="Genome Biol. Evol.">
        <title>The complete genome sequence of the phytopathogenic fungus Sclerotinia sclerotiorum reveals insights into the genome architecture of broad host range pathogens.</title>
        <authorList>
            <person name="Derbyshire M."/>
            <person name="Denton-Giles M."/>
            <person name="Hegedus D."/>
            <person name="Seifbarghy S."/>
            <person name="Rollins J."/>
            <person name="van Kan J."/>
            <person name="Seidl M.F."/>
            <person name="Faino L."/>
            <person name="Mbengue M."/>
            <person name="Navaud O."/>
            <person name="Raffaele S."/>
            <person name="Hammond-Kosack K."/>
            <person name="Heard S."/>
            <person name="Oliver R."/>
        </authorList>
    </citation>
    <scope>NUCLEOTIDE SEQUENCE [LARGE SCALE GENOMIC DNA]</scope>
    <source>
        <strain evidence="10">ATCC 18683 / 1980 / Ss-1</strain>
    </source>
</reference>
<feature type="transmembrane region" description="Helical" evidence="7">
    <location>
        <begin position="217"/>
        <end position="241"/>
    </location>
</feature>
<evidence type="ECO:0000313" key="9">
    <source>
        <dbReference type="EMBL" id="APA15999.1"/>
    </source>
</evidence>
<evidence type="ECO:0000256" key="1">
    <source>
        <dbReference type="ARBA" id="ARBA00004141"/>
    </source>
</evidence>
<keyword evidence="3 7" id="KW-1133">Transmembrane helix</keyword>
<dbReference type="GO" id="GO:0016020">
    <property type="term" value="C:membrane"/>
    <property type="evidence" value="ECO:0007669"/>
    <property type="project" value="UniProtKB-SubCell"/>
</dbReference>
<dbReference type="Proteomes" id="UP000177798">
    <property type="component" value="Chromosome 16"/>
</dbReference>
<dbReference type="EMBL" id="CP017829">
    <property type="protein sequence ID" value="APA15999.1"/>
    <property type="molecule type" value="Genomic_DNA"/>
</dbReference>
<gene>
    <name evidence="9" type="ORF">sscle_16g107690</name>
</gene>
<name>A0A1D9QM96_SCLS1</name>
<feature type="transmembrane region" description="Helical" evidence="7">
    <location>
        <begin position="181"/>
        <end position="205"/>
    </location>
</feature>
<evidence type="ECO:0000256" key="6">
    <source>
        <dbReference type="SAM" id="MobiDB-lite"/>
    </source>
</evidence>
<evidence type="ECO:0000256" key="2">
    <source>
        <dbReference type="ARBA" id="ARBA00022692"/>
    </source>
</evidence>
<feature type="domain" description="Rhodopsin" evidence="8">
    <location>
        <begin position="23"/>
        <end position="276"/>
    </location>
</feature>
<feature type="compositionally biased region" description="Basic and acidic residues" evidence="6">
    <location>
        <begin position="363"/>
        <end position="383"/>
    </location>
</feature>
<dbReference type="Pfam" id="PF20684">
    <property type="entry name" value="Fung_rhodopsin"/>
    <property type="match status" value="1"/>
</dbReference>